<organism evidence="3 4">
    <name type="scientific">Candidatus Lokiarchaeum ossiferum</name>
    <dbReference type="NCBI Taxonomy" id="2951803"/>
    <lineage>
        <taxon>Archaea</taxon>
        <taxon>Promethearchaeati</taxon>
        <taxon>Promethearchaeota</taxon>
        <taxon>Promethearchaeia</taxon>
        <taxon>Promethearchaeales</taxon>
        <taxon>Promethearchaeaceae</taxon>
        <taxon>Candidatus Lokiarchaeum</taxon>
    </lineage>
</organism>
<evidence type="ECO:0000259" key="2">
    <source>
        <dbReference type="PROSITE" id="PS50249"/>
    </source>
</evidence>
<dbReference type="PANTHER" id="PTHR10410">
    <property type="entry name" value="EUKARYOTIC TRANSLATION INITIATION FACTOR 3 -RELATED"/>
    <property type="match status" value="1"/>
</dbReference>
<dbReference type="InterPro" id="IPR037518">
    <property type="entry name" value="MPN"/>
</dbReference>
<evidence type="ECO:0000313" key="3">
    <source>
        <dbReference type="EMBL" id="UYP46708.1"/>
    </source>
</evidence>
<gene>
    <name evidence="3" type="ORF">NEF87_002993</name>
</gene>
<dbReference type="Gene3D" id="3.40.140.10">
    <property type="entry name" value="Cytidine Deaminase, domain 2"/>
    <property type="match status" value="1"/>
</dbReference>
<evidence type="ECO:0000313" key="4">
    <source>
        <dbReference type="Proteomes" id="UP001208689"/>
    </source>
</evidence>
<feature type="domain" description="MPN" evidence="2">
    <location>
        <begin position="96"/>
        <end position="235"/>
    </location>
</feature>
<dbReference type="Proteomes" id="UP001208689">
    <property type="component" value="Chromosome"/>
</dbReference>
<keyword evidence="4" id="KW-1185">Reference proteome</keyword>
<reference evidence="3" key="1">
    <citation type="submission" date="2022-09" db="EMBL/GenBank/DDBJ databases">
        <title>Actin cytoskeleton and complex cell architecture in an #Asgard archaeon.</title>
        <authorList>
            <person name="Ponce Toledo R.I."/>
            <person name="Schleper C."/>
            <person name="Rodrigues Oliveira T."/>
            <person name="Wollweber F."/>
            <person name="Xu J."/>
            <person name="Rittmann S."/>
            <person name="Klingl A."/>
            <person name="Pilhofer M."/>
        </authorList>
    </citation>
    <scope>NUCLEOTIDE SEQUENCE</scope>
    <source>
        <strain evidence="3">B-35</strain>
    </source>
</reference>
<evidence type="ECO:0000256" key="1">
    <source>
        <dbReference type="SAM" id="Coils"/>
    </source>
</evidence>
<dbReference type="PROSITE" id="PS50249">
    <property type="entry name" value="MPN"/>
    <property type="match status" value="1"/>
</dbReference>
<dbReference type="Pfam" id="PF01398">
    <property type="entry name" value="JAB"/>
    <property type="match status" value="1"/>
</dbReference>
<dbReference type="InterPro" id="IPR050242">
    <property type="entry name" value="JAMM_MPN+_peptidase_M67A"/>
</dbReference>
<name>A0ABY6HT66_9ARCH</name>
<dbReference type="SUPFAM" id="SSF102712">
    <property type="entry name" value="JAB1/MPN domain"/>
    <property type="match status" value="1"/>
</dbReference>
<accession>A0ABY6HT66</accession>
<sequence length="278" mass="32027">MENENDSPEIKELKVKLKAEMLKQLKNEIKKEVLQEIYQELKNEESNEEKFSEQEMLSDETLSTSFKKIVKKNNAQANSEKLIGSQMAPVKEEEKTLISAKAILKIATHAKKYANDKIERSKWVEVIGLLAGKWDEPNEVLYIEDVYPMGHGNAIHAEIKDYNNYVKAYTDLQKKGLFICGWYHSHPSYGLFLSSEDMGTQARYQKLWKKSVALVIDPYQIDGSSYGFNIFRANLKTAKWYEVPFKIKGNISPNVLPELLDFANPIVDGQDLFLEYDE</sequence>
<dbReference type="SMART" id="SM00232">
    <property type="entry name" value="JAB_MPN"/>
    <property type="match status" value="1"/>
</dbReference>
<keyword evidence="1" id="KW-0175">Coiled coil</keyword>
<dbReference type="InterPro" id="IPR000555">
    <property type="entry name" value="JAMM/MPN+_dom"/>
</dbReference>
<protein>
    <recommendedName>
        <fullName evidence="2">MPN domain-containing protein</fullName>
    </recommendedName>
</protein>
<dbReference type="EMBL" id="CP104013">
    <property type="protein sequence ID" value="UYP46708.1"/>
    <property type="molecule type" value="Genomic_DNA"/>
</dbReference>
<feature type="coiled-coil region" evidence="1">
    <location>
        <begin position="27"/>
        <end position="54"/>
    </location>
</feature>
<proteinExistence type="predicted"/>